<keyword evidence="1" id="KW-0812">Transmembrane</keyword>
<reference evidence="3 4" key="1">
    <citation type="submission" date="2023-10" db="EMBL/GenBank/DDBJ databases">
        <authorList>
            <person name="Maclean D."/>
            <person name="Macfadyen A."/>
        </authorList>
    </citation>
    <scope>NUCLEOTIDE SEQUENCE [LARGE SCALE GENOMIC DNA]</scope>
</reference>
<dbReference type="PANTHER" id="PTHR11161:SF0">
    <property type="entry name" value="O-ACYLTRANSFERASE LIKE PROTEIN"/>
    <property type="match status" value="1"/>
</dbReference>
<feature type="transmembrane region" description="Helical" evidence="1">
    <location>
        <begin position="298"/>
        <end position="316"/>
    </location>
</feature>
<feature type="transmembrane region" description="Helical" evidence="1">
    <location>
        <begin position="182"/>
        <end position="202"/>
    </location>
</feature>
<dbReference type="GO" id="GO:0016747">
    <property type="term" value="F:acyltransferase activity, transferring groups other than amino-acyl groups"/>
    <property type="evidence" value="ECO:0007669"/>
    <property type="project" value="InterPro"/>
</dbReference>
<feature type="transmembrane region" description="Helical" evidence="1">
    <location>
        <begin position="77"/>
        <end position="94"/>
    </location>
</feature>
<feature type="transmembrane region" description="Helical" evidence="1">
    <location>
        <begin position="336"/>
        <end position="361"/>
    </location>
</feature>
<comment type="caution">
    <text evidence="3">The sequence shown here is derived from an EMBL/GenBank/DDBJ whole genome shotgun (WGS) entry which is preliminary data.</text>
</comment>
<dbReference type="InterPro" id="IPR002656">
    <property type="entry name" value="Acyl_transf_3_dom"/>
</dbReference>
<feature type="transmembrane region" description="Helical" evidence="1">
    <location>
        <begin position="25"/>
        <end position="45"/>
    </location>
</feature>
<feature type="transmembrane region" description="Helical" evidence="1">
    <location>
        <begin position="381"/>
        <end position="406"/>
    </location>
</feature>
<dbReference type="PANTHER" id="PTHR11161">
    <property type="entry name" value="O-ACYLTRANSFERASE"/>
    <property type="match status" value="1"/>
</dbReference>
<sequence>MAHGIYAVRRMPTDGVGTLDLKPLAGIRGLACMGVLMGHVIYFVAQGAQEKALLYGGFKQKLWLNWALHAAEPSMDFFMVLTGFLAALSLLSPMESMPDVWSTTRRYYKKRALRILPAYYSTLAIIHGVLLPSAHQDSKFPEIWAGFFGPKATFDRKACSSLGWMNLVFLNNQHQNGGCFNISWSLAVQVHFYTLYPLGLILLRPKAPGFRKRVALAAGCGIALQTVLRFVAAQRSGLWELAPVAFFGPATPALERALSILAVWTYLGITSRLAALGMGVLVALAVTDESMRARIGRWRARVLIVMVLAAIPAFGGCFQYKVGAVPDPQHPLADRAAFTFAITVIVGVLSPLTAACLLALLCTRQPGPARLLSRLLSSRMLAALADVSYDIYLLHPLVIYGVFLAAPPSLWFSPEHPLAFGLMLCLVLCITFAAATIHGGLLSTLVGIARSSAGKQSASYSENAKIEENTTSPELIEMRARAADMHSPMSPAAVVSDLKLKS</sequence>
<dbReference type="AlphaFoldDB" id="A0AAV1HX81"/>
<evidence type="ECO:0000256" key="1">
    <source>
        <dbReference type="SAM" id="Phobius"/>
    </source>
</evidence>
<dbReference type="EMBL" id="CAUYUE010000003">
    <property type="protein sequence ID" value="CAK0757744.1"/>
    <property type="molecule type" value="Genomic_DNA"/>
</dbReference>
<feature type="transmembrane region" description="Helical" evidence="1">
    <location>
        <begin position="418"/>
        <end position="448"/>
    </location>
</feature>
<name>A0AAV1HX81_9CHLO</name>
<accession>A0AAV1HX81</accession>
<protein>
    <recommendedName>
        <fullName evidence="2">Acyltransferase 3 domain-containing protein</fullName>
    </recommendedName>
</protein>
<keyword evidence="4" id="KW-1185">Reference proteome</keyword>
<dbReference type="Pfam" id="PF01757">
    <property type="entry name" value="Acyl_transf_3"/>
    <property type="match status" value="1"/>
</dbReference>
<proteinExistence type="predicted"/>
<gene>
    <name evidence="3" type="ORF">CVIRNUC_002566</name>
</gene>
<dbReference type="Proteomes" id="UP001314263">
    <property type="component" value="Unassembled WGS sequence"/>
</dbReference>
<evidence type="ECO:0000313" key="4">
    <source>
        <dbReference type="Proteomes" id="UP001314263"/>
    </source>
</evidence>
<dbReference type="InterPro" id="IPR052728">
    <property type="entry name" value="O2_lipid_transport_reg"/>
</dbReference>
<feature type="domain" description="Acyltransferase 3" evidence="2">
    <location>
        <begin position="26"/>
        <end position="434"/>
    </location>
</feature>
<keyword evidence="1" id="KW-1133">Transmembrane helix</keyword>
<evidence type="ECO:0000259" key="2">
    <source>
        <dbReference type="Pfam" id="PF01757"/>
    </source>
</evidence>
<organism evidence="3 4">
    <name type="scientific">Coccomyxa viridis</name>
    <dbReference type="NCBI Taxonomy" id="1274662"/>
    <lineage>
        <taxon>Eukaryota</taxon>
        <taxon>Viridiplantae</taxon>
        <taxon>Chlorophyta</taxon>
        <taxon>core chlorophytes</taxon>
        <taxon>Trebouxiophyceae</taxon>
        <taxon>Trebouxiophyceae incertae sedis</taxon>
        <taxon>Coccomyxaceae</taxon>
        <taxon>Coccomyxa</taxon>
    </lineage>
</organism>
<feature type="transmembrane region" description="Helical" evidence="1">
    <location>
        <begin position="214"/>
        <end position="232"/>
    </location>
</feature>
<feature type="transmembrane region" description="Helical" evidence="1">
    <location>
        <begin position="115"/>
        <end position="134"/>
    </location>
</feature>
<keyword evidence="1" id="KW-0472">Membrane</keyword>
<evidence type="ECO:0000313" key="3">
    <source>
        <dbReference type="EMBL" id="CAK0757744.1"/>
    </source>
</evidence>
<feature type="transmembrane region" description="Helical" evidence="1">
    <location>
        <begin position="263"/>
        <end position="286"/>
    </location>
</feature>